<evidence type="ECO:0000259" key="1">
    <source>
        <dbReference type="Pfam" id="PF13229"/>
    </source>
</evidence>
<reference evidence="2 3" key="1">
    <citation type="submission" date="2019-02" db="EMBL/GenBank/DDBJ databases">
        <title>Hansschlegelia quercus sp. nov., a novel methylotrophic bacterium from buds of oak (Quercus robur L.).</title>
        <authorList>
            <person name="Agafonova N.V."/>
            <person name="Kaparullina E.N."/>
            <person name="Grouzdev D.S."/>
            <person name="Doronina N.V."/>
        </authorList>
    </citation>
    <scope>NUCLEOTIDE SEQUENCE [LARGE SCALE GENOMIC DNA]</scope>
    <source>
        <strain evidence="2 3">Dub</strain>
    </source>
</reference>
<dbReference type="NCBIfam" id="TIGR03808">
    <property type="entry name" value="RR_plus_rpt_1"/>
    <property type="match status" value="1"/>
</dbReference>
<protein>
    <submittedName>
        <fullName evidence="2">TIGR03808 family TAT-translocated repetitive protein</fullName>
    </submittedName>
</protein>
<dbReference type="InterPro" id="IPR039448">
    <property type="entry name" value="Beta_helix"/>
</dbReference>
<sequence>MAMPTVTQLNATDYGFTPTASNPSTALSSAISAAISQGRPLFIDPGSYTVSNVVITGPLDLIGVPGKVTLKLASGANAILVLQNFGRARLSGLIFDGVNLTPSDSYGVGYRALVVAQRTTSTTSRLAVERCVFQHADGYGLGVSQCAALIVDSDFNDLFAATGAENHEGFVFEDSRLSAMRNNGVVMSRDAGTPAITHIVGNRINGVARTTPESTGYQGNAVLIEAESNVVVAQNEIYDCAFTAVRLNGCTRSRVSQNHCDKHGEVAIYVEGFSNGRQIANDGFDVVVSDNVINDAGVGVAIANIDNSGRLGVIANNVIRRISKRTVAAGTANQYTSPGKAIAAETCVLIANNFVEDAFQGIDLSAGSYTQDSVILGNVLRKTTLAMGVSTVAGAKEVLVGDNLATGFAAVSSGGGALRQMNAAGAVTGTTDLASFTESTGTANLRIEGVASRATL</sequence>
<dbReference type="Gene3D" id="2.160.20.10">
    <property type="entry name" value="Single-stranded right-handed beta-helix, Pectin lyase-like"/>
    <property type="match status" value="1"/>
</dbReference>
<feature type="domain" description="Right handed beta helix" evidence="1">
    <location>
        <begin position="166"/>
        <end position="329"/>
    </location>
</feature>
<dbReference type="InterPro" id="IPR012334">
    <property type="entry name" value="Pectin_lyas_fold"/>
</dbReference>
<dbReference type="SMART" id="SM00710">
    <property type="entry name" value="PbH1"/>
    <property type="match status" value="6"/>
</dbReference>
<accession>A0A4Q9GQN0</accession>
<comment type="caution">
    <text evidence="2">The sequence shown here is derived from an EMBL/GenBank/DDBJ whole genome shotgun (WGS) entry which is preliminary data.</text>
</comment>
<dbReference type="InterPro" id="IPR022388">
    <property type="entry name" value="CHP03808"/>
</dbReference>
<dbReference type="InterPro" id="IPR011050">
    <property type="entry name" value="Pectin_lyase_fold/virulence"/>
</dbReference>
<name>A0A4Q9GQN0_9HYPH</name>
<dbReference type="AlphaFoldDB" id="A0A4Q9GQN0"/>
<dbReference type="SUPFAM" id="SSF51126">
    <property type="entry name" value="Pectin lyase-like"/>
    <property type="match status" value="1"/>
</dbReference>
<gene>
    <name evidence="2" type="ORF">EYR15_05765</name>
</gene>
<evidence type="ECO:0000313" key="2">
    <source>
        <dbReference type="EMBL" id="TBN54340.1"/>
    </source>
</evidence>
<dbReference type="Pfam" id="PF13229">
    <property type="entry name" value="Beta_helix"/>
    <property type="match status" value="1"/>
</dbReference>
<evidence type="ECO:0000313" key="3">
    <source>
        <dbReference type="Proteomes" id="UP000291613"/>
    </source>
</evidence>
<organism evidence="2 3">
    <name type="scientific">Hansschlegelia quercus</name>
    <dbReference type="NCBI Taxonomy" id="2528245"/>
    <lineage>
        <taxon>Bacteria</taxon>
        <taxon>Pseudomonadati</taxon>
        <taxon>Pseudomonadota</taxon>
        <taxon>Alphaproteobacteria</taxon>
        <taxon>Hyphomicrobiales</taxon>
        <taxon>Methylopilaceae</taxon>
        <taxon>Hansschlegelia</taxon>
    </lineage>
</organism>
<proteinExistence type="predicted"/>
<dbReference type="Proteomes" id="UP000291613">
    <property type="component" value="Unassembled WGS sequence"/>
</dbReference>
<dbReference type="OrthoDB" id="9788772at2"/>
<dbReference type="InterPro" id="IPR006626">
    <property type="entry name" value="PbH1"/>
</dbReference>
<dbReference type="EMBL" id="SIUB01000002">
    <property type="protein sequence ID" value="TBN54340.1"/>
    <property type="molecule type" value="Genomic_DNA"/>
</dbReference>
<keyword evidence="3" id="KW-1185">Reference proteome</keyword>